<dbReference type="InterPro" id="IPR026591">
    <property type="entry name" value="Sirtuin_cat_small_dom_sf"/>
</dbReference>
<sequence>MANQRNSTETVGVIDTQALAKTHQEAEQHITPVTVWLFRSDRMGRAQEAKRTRGHVALAKRRKRKFSAGTEHQSNTPLATKAAATIVHRRYPINEALTLSINISDSSVTLSQLDRSQLPHCPKCDSLMGPSVVFFGEAISSVLTEARHSFIVA</sequence>
<evidence type="ECO:0000256" key="1">
    <source>
        <dbReference type="ARBA" id="ARBA00022679"/>
    </source>
</evidence>
<dbReference type="AlphaFoldDB" id="A0A6A5SCS5"/>
<dbReference type="InterPro" id="IPR029035">
    <property type="entry name" value="DHS-like_NAD/FAD-binding_dom"/>
</dbReference>
<keyword evidence="3" id="KW-1185">Reference proteome</keyword>
<name>A0A6A5SCS5_9PLEO</name>
<dbReference type="EMBL" id="ML976106">
    <property type="protein sequence ID" value="KAF1938411.1"/>
    <property type="molecule type" value="Genomic_DNA"/>
</dbReference>
<reference evidence="2" key="1">
    <citation type="journal article" date="2020" name="Stud. Mycol.">
        <title>101 Dothideomycetes genomes: a test case for predicting lifestyles and emergence of pathogens.</title>
        <authorList>
            <person name="Haridas S."/>
            <person name="Albert R."/>
            <person name="Binder M."/>
            <person name="Bloem J."/>
            <person name="Labutti K."/>
            <person name="Salamov A."/>
            <person name="Andreopoulos B."/>
            <person name="Baker S."/>
            <person name="Barry K."/>
            <person name="Bills G."/>
            <person name="Bluhm B."/>
            <person name="Cannon C."/>
            <person name="Castanera R."/>
            <person name="Culley D."/>
            <person name="Daum C."/>
            <person name="Ezra D."/>
            <person name="Gonzalez J."/>
            <person name="Henrissat B."/>
            <person name="Kuo A."/>
            <person name="Liang C."/>
            <person name="Lipzen A."/>
            <person name="Lutzoni F."/>
            <person name="Magnuson J."/>
            <person name="Mondo S."/>
            <person name="Nolan M."/>
            <person name="Ohm R."/>
            <person name="Pangilinan J."/>
            <person name="Park H.-J."/>
            <person name="Ramirez L."/>
            <person name="Alfaro M."/>
            <person name="Sun H."/>
            <person name="Tritt A."/>
            <person name="Yoshinaga Y."/>
            <person name="Zwiers L.-H."/>
            <person name="Turgeon B."/>
            <person name="Goodwin S."/>
            <person name="Spatafora J."/>
            <person name="Crous P."/>
            <person name="Grigoriev I."/>
        </authorList>
    </citation>
    <scope>NUCLEOTIDE SEQUENCE</scope>
    <source>
        <strain evidence="2">CBS 161.51</strain>
    </source>
</reference>
<dbReference type="GO" id="GO:0016740">
    <property type="term" value="F:transferase activity"/>
    <property type="evidence" value="ECO:0007669"/>
    <property type="project" value="UniProtKB-KW"/>
</dbReference>
<protein>
    <submittedName>
        <fullName evidence="2">Uncharacterized protein</fullName>
    </submittedName>
</protein>
<proteinExistence type="predicted"/>
<evidence type="ECO:0000313" key="2">
    <source>
        <dbReference type="EMBL" id="KAF1938411.1"/>
    </source>
</evidence>
<dbReference type="InterPro" id="IPR003000">
    <property type="entry name" value="Sirtuin"/>
</dbReference>
<dbReference type="GO" id="GO:0070403">
    <property type="term" value="F:NAD+ binding"/>
    <property type="evidence" value="ECO:0007669"/>
    <property type="project" value="InterPro"/>
</dbReference>
<dbReference type="Pfam" id="PF02146">
    <property type="entry name" value="SIR2"/>
    <property type="match status" value="1"/>
</dbReference>
<gene>
    <name evidence="2" type="ORF">EJ02DRAFT_473886</name>
</gene>
<dbReference type="Proteomes" id="UP000800038">
    <property type="component" value="Unassembled WGS sequence"/>
</dbReference>
<dbReference type="OrthoDB" id="424302at2759"/>
<accession>A0A6A5SCS5</accession>
<organism evidence="2 3">
    <name type="scientific">Clathrospora elynae</name>
    <dbReference type="NCBI Taxonomy" id="706981"/>
    <lineage>
        <taxon>Eukaryota</taxon>
        <taxon>Fungi</taxon>
        <taxon>Dikarya</taxon>
        <taxon>Ascomycota</taxon>
        <taxon>Pezizomycotina</taxon>
        <taxon>Dothideomycetes</taxon>
        <taxon>Pleosporomycetidae</taxon>
        <taxon>Pleosporales</taxon>
        <taxon>Diademaceae</taxon>
        <taxon>Clathrospora</taxon>
    </lineage>
</organism>
<dbReference type="Gene3D" id="3.30.1600.10">
    <property type="entry name" value="SIR2/SIRT2 'Small Domain"/>
    <property type="match status" value="1"/>
</dbReference>
<dbReference type="SUPFAM" id="SSF52467">
    <property type="entry name" value="DHS-like NAD/FAD-binding domain"/>
    <property type="match status" value="1"/>
</dbReference>
<keyword evidence="1" id="KW-0808">Transferase</keyword>
<evidence type="ECO:0000313" key="3">
    <source>
        <dbReference type="Proteomes" id="UP000800038"/>
    </source>
</evidence>